<reference evidence="1 2" key="1">
    <citation type="submission" date="2019-07" db="EMBL/GenBank/DDBJ databases">
        <title>Genomic Encyclopedia of Type Strains, Phase III (KMG-III): the genomes of soil and plant-associated and newly described type strains.</title>
        <authorList>
            <person name="Whitman W."/>
        </authorList>
    </citation>
    <scope>NUCLEOTIDE SEQUENCE [LARGE SCALE GENOMIC DNA]</scope>
    <source>
        <strain evidence="1 2">BL24</strain>
    </source>
</reference>
<gene>
    <name evidence="1" type="ORF">BCM02_112275</name>
</gene>
<dbReference type="OrthoDB" id="2913105at2"/>
<dbReference type="Proteomes" id="UP000323257">
    <property type="component" value="Unassembled WGS sequence"/>
</dbReference>
<dbReference type="InterPro" id="IPR049825">
    <property type="entry name" value="Lasso_PadeA-like"/>
</dbReference>
<dbReference type="RefSeq" id="WP_148932638.1">
    <property type="nucleotide sequence ID" value="NZ_VNHS01000012.1"/>
</dbReference>
<dbReference type="AlphaFoldDB" id="A0A5S5BTL5"/>
<evidence type="ECO:0000313" key="2">
    <source>
        <dbReference type="Proteomes" id="UP000323257"/>
    </source>
</evidence>
<sequence length="43" mass="4851">MKKNWETPELEVLNVSETQAGFGLTKVDFTYVNGKLVDADIYS</sequence>
<comment type="caution">
    <text evidence="1">The sequence shown here is derived from an EMBL/GenBank/DDBJ whole genome shotgun (WGS) entry which is preliminary data.</text>
</comment>
<accession>A0A5S5BTL5</accession>
<protein>
    <recommendedName>
        <fullName evidence="3">Paeninodin family lasso peptide</fullName>
    </recommendedName>
</protein>
<proteinExistence type="predicted"/>
<dbReference type="EMBL" id="VNHS01000012">
    <property type="protein sequence ID" value="TYP70294.1"/>
    <property type="molecule type" value="Genomic_DNA"/>
</dbReference>
<organism evidence="1 2">
    <name type="scientific">Paenibacillus methanolicus</name>
    <dbReference type="NCBI Taxonomy" id="582686"/>
    <lineage>
        <taxon>Bacteria</taxon>
        <taxon>Bacillati</taxon>
        <taxon>Bacillota</taxon>
        <taxon>Bacilli</taxon>
        <taxon>Bacillales</taxon>
        <taxon>Paenibacillaceae</taxon>
        <taxon>Paenibacillus</taxon>
    </lineage>
</organism>
<keyword evidence="2" id="KW-1185">Reference proteome</keyword>
<name>A0A5S5BTL5_9BACL</name>
<evidence type="ECO:0000313" key="1">
    <source>
        <dbReference type="EMBL" id="TYP70294.1"/>
    </source>
</evidence>
<dbReference type="NCBIfam" id="NF033524">
    <property type="entry name" value="lasso_PadeA_fam"/>
    <property type="match status" value="1"/>
</dbReference>
<evidence type="ECO:0008006" key="3">
    <source>
        <dbReference type="Google" id="ProtNLM"/>
    </source>
</evidence>